<dbReference type="PANTHER" id="PTHR32089">
    <property type="entry name" value="METHYL-ACCEPTING CHEMOTAXIS PROTEIN MCPB"/>
    <property type="match status" value="1"/>
</dbReference>
<sequence>MSLRRLNIAPRAGIGFGIMALLVVALGSFALQQMTNMRQQAEQVDDNWLPSIISVGSMTQDMLRIRALTLRLLVNTDSTAQQQNRARIEEIKAGLSKAQQRYDALIVLPEERTLFDRYLGLERQYMTLQGQVVQLASDGRIEAAAALVNGEINQIADQMTASLNELIALNTHHAGLATTTAESVYSAARVWVMGLLLVALTLTVVLAMALTRSIVRPLGQSLKVAETVATGDLTPQIAVQGDDEPARLLAALKIMQQSLRETIGRISDSASQLASASEELSAVTEDATRGLQQQSLEIEQAATAVNQMTAAVEEVASNAVATSEASAESDRIARQGREQVQATVTAIEALASGVAGNAEEVGQLAQQVHDISKVLEVIGSIAEQTNLLALNAAIEAARAGEAGRGFAVVADEVRALAHRTQASTREIEQMIVAIQGGAERAVQGMQQSDARARSTLDGAHAAGAALEAIAGAIGQINERNLVIASASEQQAQVAREVDRNLTTIRDLAHQSSAGAEQTSAASQSLSRLAVDLNTLVQRFSV</sequence>
<evidence type="ECO:0000259" key="12">
    <source>
        <dbReference type="PROSITE" id="PS50111"/>
    </source>
</evidence>
<dbReference type="Gene3D" id="1.10.287.950">
    <property type="entry name" value="Methyl-accepting chemotaxis protein"/>
    <property type="match status" value="1"/>
</dbReference>
<evidence type="ECO:0000256" key="7">
    <source>
        <dbReference type="ARBA" id="ARBA00023136"/>
    </source>
</evidence>
<feature type="domain" description="Methyl-accepting transducer" evidence="12">
    <location>
        <begin position="269"/>
        <end position="505"/>
    </location>
</feature>
<evidence type="ECO:0000313" key="14">
    <source>
        <dbReference type="EMBL" id="AZL69739.1"/>
    </source>
</evidence>
<dbReference type="PROSITE" id="PS50111">
    <property type="entry name" value="CHEMOTAXIS_TRANSDUC_2"/>
    <property type="match status" value="1"/>
</dbReference>
<dbReference type="SMART" id="SM00304">
    <property type="entry name" value="HAMP"/>
    <property type="match status" value="1"/>
</dbReference>
<evidence type="ECO:0000256" key="6">
    <source>
        <dbReference type="ARBA" id="ARBA00022989"/>
    </source>
</evidence>
<dbReference type="InterPro" id="IPR003660">
    <property type="entry name" value="HAMP_dom"/>
</dbReference>
<comment type="subcellular location">
    <subcellularLocation>
        <location evidence="1">Cell membrane</location>
        <topology evidence="1">Multi-pass membrane protein</topology>
    </subcellularLocation>
</comment>
<keyword evidence="8 10" id="KW-0807">Transducer</keyword>
<dbReference type="GO" id="GO:0005886">
    <property type="term" value="C:plasma membrane"/>
    <property type="evidence" value="ECO:0007669"/>
    <property type="project" value="UniProtKB-SubCell"/>
</dbReference>
<dbReference type="InterPro" id="IPR004089">
    <property type="entry name" value="MCPsignal_dom"/>
</dbReference>
<dbReference type="PRINTS" id="PR00260">
    <property type="entry name" value="CHEMTRNSDUCR"/>
</dbReference>
<evidence type="ECO:0000256" key="1">
    <source>
        <dbReference type="ARBA" id="ARBA00004651"/>
    </source>
</evidence>
<accession>A0A3Q8U218</accession>
<dbReference type="GO" id="GO:0004888">
    <property type="term" value="F:transmembrane signaling receptor activity"/>
    <property type="evidence" value="ECO:0007669"/>
    <property type="project" value="InterPro"/>
</dbReference>
<dbReference type="InterPro" id="IPR047347">
    <property type="entry name" value="YvaQ-like_sensor"/>
</dbReference>
<keyword evidence="6 11" id="KW-1133">Transmembrane helix</keyword>
<evidence type="ECO:0000313" key="15">
    <source>
        <dbReference type="Proteomes" id="UP000268230"/>
    </source>
</evidence>
<dbReference type="InterPro" id="IPR024478">
    <property type="entry name" value="HlyB_4HB_MCP"/>
</dbReference>
<evidence type="ECO:0000256" key="3">
    <source>
        <dbReference type="ARBA" id="ARBA00022481"/>
    </source>
</evidence>
<proteinExistence type="inferred from homology"/>
<dbReference type="SUPFAM" id="SSF58104">
    <property type="entry name" value="Methyl-accepting chemotaxis protein (MCP) signaling domain"/>
    <property type="match status" value="1"/>
</dbReference>
<dbReference type="Pfam" id="PF00015">
    <property type="entry name" value="MCPsignal"/>
    <property type="match status" value="1"/>
</dbReference>
<evidence type="ECO:0000256" key="4">
    <source>
        <dbReference type="ARBA" id="ARBA00022500"/>
    </source>
</evidence>
<dbReference type="CDD" id="cd06225">
    <property type="entry name" value="HAMP"/>
    <property type="match status" value="1"/>
</dbReference>
<dbReference type="FunFam" id="1.10.287.950:FF:000001">
    <property type="entry name" value="Methyl-accepting chemotaxis sensory transducer"/>
    <property type="match status" value="1"/>
</dbReference>
<keyword evidence="2" id="KW-1003">Cell membrane</keyword>
<evidence type="ECO:0000256" key="9">
    <source>
        <dbReference type="ARBA" id="ARBA00029447"/>
    </source>
</evidence>
<reference evidence="14 15" key="1">
    <citation type="submission" date="2018-12" db="EMBL/GenBank/DDBJ databases">
        <authorList>
            <person name="Li S."/>
            <person name="Yang R."/>
            <person name="Chen G."/>
            <person name="Zou L."/>
            <person name="Zhang C."/>
            <person name="Chen Y."/>
            <person name="Liu Z."/>
            <person name="Li Y."/>
            <person name="Yan Y."/>
            <person name="Huang M."/>
            <person name="Chen T."/>
        </authorList>
    </citation>
    <scope>NUCLEOTIDE SEQUENCE [LARGE SCALE GENOMIC DNA]</scope>
    <source>
        <strain evidence="14 15">1257</strain>
    </source>
</reference>
<feature type="transmembrane region" description="Helical" evidence="11">
    <location>
        <begin position="12"/>
        <end position="31"/>
    </location>
</feature>
<keyword evidence="3" id="KW-0488">Methylation</keyword>
<evidence type="ECO:0000256" key="10">
    <source>
        <dbReference type="PROSITE-ProRule" id="PRU00284"/>
    </source>
</evidence>
<dbReference type="OrthoDB" id="8724574at2"/>
<dbReference type="CDD" id="cd19411">
    <property type="entry name" value="MCP2201-like_sensor"/>
    <property type="match status" value="1"/>
</dbReference>
<keyword evidence="7 11" id="KW-0472">Membrane</keyword>
<evidence type="ECO:0000256" key="11">
    <source>
        <dbReference type="SAM" id="Phobius"/>
    </source>
</evidence>
<dbReference type="GO" id="GO:0006935">
    <property type="term" value="P:chemotaxis"/>
    <property type="evidence" value="ECO:0007669"/>
    <property type="project" value="UniProtKB-KW"/>
</dbReference>
<keyword evidence="5 11" id="KW-0812">Transmembrane</keyword>
<evidence type="ECO:0000256" key="5">
    <source>
        <dbReference type="ARBA" id="ARBA00022692"/>
    </source>
</evidence>
<dbReference type="Proteomes" id="UP000268230">
    <property type="component" value="Chromosome"/>
</dbReference>
<keyword evidence="4" id="KW-0145">Chemotaxis</keyword>
<dbReference type="GO" id="GO:0007165">
    <property type="term" value="P:signal transduction"/>
    <property type="evidence" value="ECO:0007669"/>
    <property type="project" value="UniProtKB-KW"/>
</dbReference>
<dbReference type="EMBL" id="CP034338">
    <property type="protein sequence ID" value="AZL69739.1"/>
    <property type="molecule type" value="Genomic_DNA"/>
</dbReference>
<dbReference type="Pfam" id="PF12729">
    <property type="entry name" value="4HB_MCP_1"/>
    <property type="match status" value="1"/>
</dbReference>
<dbReference type="Pfam" id="PF00672">
    <property type="entry name" value="HAMP"/>
    <property type="match status" value="1"/>
</dbReference>
<evidence type="ECO:0000259" key="13">
    <source>
        <dbReference type="PROSITE" id="PS50885"/>
    </source>
</evidence>
<organism evidence="14 15">
    <name type="scientific">Pseudomonas entomophila</name>
    <dbReference type="NCBI Taxonomy" id="312306"/>
    <lineage>
        <taxon>Bacteria</taxon>
        <taxon>Pseudomonadati</taxon>
        <taxon>Pseudomonadota</taxon>
        <taxon>Gammaproteobacteria</taxon>
        <taxon>Pseudomonadales</taxon>
        <taxon>Pseudomonadaceae</taxon>
        <taxon>Pseudomonas</taxon>
    </lineage>
</organism>
<comment type="similarity">
    <text evidence="9">Belongs to the methyl-accepting chemotaxis (MCP) protein family.</text>
</comment>
<dbReference type="AlphaFoldDB" id="A0A3Q8U218"/>
<dbReference type="SMART" id="SM00283">
    <property type="entry name" value="MA"/>
    <property type="match status" value="1"/>
</dbReference>
<dbReference type="PANTHER" id="PTHR32089:SF120">
    <property type="entry name" value="METHYL-ACCEPTING CHEMOTAXIS PROTEIN TLPQ"/>
    <property type="match status" value="1"/>
</dbReference>
<dbReference type="InterPro" id="IPR004090">
    <property type="entry name" value="Chemotax_Me-accpt_rcpt"/>
</dbReference>
<name>A0A3Q8U218_9PSED</name>
<evidence type="ECO:0000256" key="2">
    <source>
        <dbReference type="ARBA" id="ARBA00022475"/>
    </source>
</evidence>
<dbReference type="PROSITE" id="PS50885">
    <property type="entry name" value="HAMP"/>
    <property type="match status" value="1"/>
</dbReference>
<feature type="transmembrane region" description="Helical" evidence="11">
    <location>
        <begin position="190"/>
        <end position="210"/>
    </location>
</feature>
<dbReference type="KEGG" id="pory:EJA05_19330"/>
<feature type="domain" description="HAMP" evidence="13">
    <location>
        <begin position="212"/>
        <end position="264"/>
    </location>
</feature>
<gene>
    <name evidence="14" type="ORF">EJA05_19330</name>
</gene>
<evidence type="ECO:0000256" key="8">
    <source>
        <dbReference type="ARBA" id="ARBA00023224"/>
    </source>
</evidence>
<protein>
    <submittedName>
        <fullName evidence="14">Methyl-accepting chemotaxis protein</fullName>
    </submittedName>
</protein>